<feature type="transmembrane region" description="Helical" evidence="7">
    <location>
        <begin position="128"/>
        <end position="153"/>
    </location>
</feature>
<keyword evidence="11" id="KW-1185">Reference proteome</keyword>
<dbReference type="GO" id="GO:0015421">
    <property type="term" value="F:ABC-type oligopeptide transporter activity"/>
    <property type="evidence" value="ECO:0007669"/>
    <property type="project" value="TreeGrafter"/>
</dbReference>
<evidence type="ECO:0000256" key="4">
    <source>
        <dbReference type="ARBA" id="ARBA00022840"/>
    </source>
</evidence>
<dbReference type="eggNOG" id="arCOG02841">
    <property type="taxonomic scope" value="Archaea"/>
</dbReference>
<feature type="transmembrane region" description="Helical" evidence="7">
    <location>
        <begin position="57"/>
        <end position="78"/>
    </location>
</feature>
<feature type="transmembrane region" description="Helical" evidence="7">
    <location>
        <begin position="21"/>
        <end position="42"/>
    </location>
</feature>
<evidence type="ECO:0000313" key="11">
    <source>
        <dbReference type="Proteomes" id="UP000007490"/>
    </source>
</evidence>
<keyword evidence="4" id="KW-0067">ATP-binding</keyword>
<keyword evidence="6 7" id="KW-0472">Membrane</keyword>
<feature type="transmembrane region" description="Helical" evidence="7">
    <location>
        <begin position="248"/>
        <end position="269"/>
    </location>
</feature>
<feature type="transmembrane region" description="Helical" evidence="7">
    <location>
        <begin position="159"/>
        <end position="179"/>
    </location>
</feature>
<dbReference type="InterPro" id="IPR017871">
    <property type="entry name" value="ABC_transporter-like_CS"/>
</dbReference>
<dbReference type="Gene3D" id="3.40.50.300">
    <property type="entry name" value="P-loop containing nucleotide triphosphate hydrolases"/>
    <property type="match status" value="1"/>
</dbReference>
<dbReference type="PANTHER" id="PTHR43394:SF1">
    <property type="entry name" value="ATP-BINDING CASSETTE SUB-FAMILY B MEMBER 10, MITOCHONDRIAL"/>
    <property type="match status" value="1"/>
</dbReference>
<dbReference type="CDD" id="cd07346">
    <property type="entry name" value="ABC_6TM_exporters"/>
    <property type="match status" value="1"/>
</dbReference>
<dbReference type="STRING" id="877455.Metbo_1979"/>
<feature type="domain" description="ABC transmembrane type-1" evidence="9">
    <location>
        <begin position="22"/>
        <end position="304"/>
    </location>
</feature>
<comment type="subcellular location">
    <subcellularLocation>
        <location evidence="1">Membrane</location>
        <topology evidence="1">Multi-pass membrane protein</topology>
    </subcellularLocation>
</comment>
<sequence precursor="true">MIKTSFKYFLNKFIKKHTLTLLLIFLLSICTLLFSFISPLLIKSLVDNVFVGKMTNLFVYIILGIIGMYIFSSVSSYYNSYLTGKLNLVLLREVSGTVFNVVQFASLKSTQTIKVGDMITRIMGNTQIAINIPVRIIPQIFMSVVSIIVPFFIMLSLNYTLALIIMSPVVLFALSSNIFGNKMEKIQKAFLETNASIYSFLKENLSIIPLIKVFNLEKWSQNRFNNHMNDYYGISLNYTKTSSLNSSLSSLILGVPIVLLITFGGYMVLDGSISLGTFTAFLAYTSIFFSPISQLSGIWTSYKSSLPAFDRLKEILDMDEETGIESELSVTDGEITFDNVWFSYDNRYILNGFNATFKKGLNYIVGDNGTGKSTILKLICSLYPVEKGSIKVDGQDIIKIKRDSLIGNISMIFSDPYLFDGTIYENLRIGKLDATYNEVKSVAKLVKIHDFIETTPNKYDTQVGENGIMLSSGEKQKIALARAVLKDSPIILLDEVTKSIDKDSRKSINEVIDELKMEKTIIIVTHNSREIEVNSNIIYLEQDSESKNPAPSSIPDLAP</sequence>
<dbReference type="Pfam" id="PF00664">
    <property type="entry name" value="ABC_membrane"/>
    <property type="match status" value="1"/>
</dbReference>
<name>F0TB53_METLA</name>
<dbReference type="Proteomes" id="UP000007490">
    <property type="component" value="Chromosome"/>
</dbReference>
<keyword evidence="10" id="KW-0378">Hydrolase</keyword>
<evidence type="ECO:0000259" key="8">
    <source>
        <dbReference type="PROSITE" id="PS50893"/>
    </source>
</evidence>
<dbReference type="HOGENOM" id="CLU_000604_84_3_2"/>
<dbReference type="SUPFAM" id="SSF52540">
    <property type="entry name" value="P-loop containing nucleoside triphosphate hydrolases"/>
    <property type="match status" value="1"/>
</dbReference>
<dbReference type="InterPro" id="IPR011527">
    <property type="entry name" value="ABC1_TM_dom"/>
</dbReference>
<dbReference type="InterPro" id="IPR003593">
    <property type="entry name" value="AAA+_ATPase"/>
</dbReference>
<dbReference type="InterPro" id="IPR039421">
    <property type="entry name" value="Type_1_exporter"/>
</dbReference>
<evidence type="ECO:0000256" key="3">
    <source>
        <dbReference type="ARBA" id="ARBA00022741"/>
    </source>
</evidence>
<dbReference type="PANTHER" id="PTHR43394">
    <property type="entry name" value="ATP-DEPENDENT PERMEASE MDL1, MITOCHONDRIAL"/>
    <property type="match status" value="1"/>
</dbReference>
<dbReference type="PROSITE" id="PS50929">
    <property type="entry name" value="ABC_TM1F"/>
    <property type="match status" value="1"/>
</dbReference>
<dbReference type="InterPro" id="IPR036640">
    <property type="entry name" value="ABC1_TM_sf"/>
</dbReference>
<gene>
    <name evidence="10" type="ordered locus">Metbo_1979</name>
</gene>
<evidence type="ECO:0000313" key="10">
    <source>
        <dbReference type="EMBL" id="ADZ10199.1"/>
    </source>
</evidence>
<dbReference type="GeneID" id="10278439"/>
<accession>F0TB53</accession>
<dbReference type="EC" id="3.6.3.44" evidence="10"/>
<dbReference type="InterPro" id="IPR003439">
    <property type="entry name" value="ABC_transporter-like_ATP-bd"/>
</dbReference>
<dbReference type="PROSITE" id="PS00211">
    <property type="entry name" value="ABC_TRANSPORTER_1"/>
    <property type="match status" value="1"/>
</dbReference>
<evidence type="ECO:0000259" key="9">
    <source>
        <dbReference type="PROSITE" id="PS50929"/>
    </source>
</evidence>
<dbReference type="EMBL" id="CP002551">
    <property type="protein sequence ID" value="ADZ10199.1"/>
    <property type="molecule type" value="Genomic_DNA"/>
</dbReference>
<evidence type="ECO:0000256" key="2">
    <source>
        <dbReference type="ARBA" id="ARBA00022692"/>
    </source>
</evidence>
<dbReference type="SUPFAM" id="SSF90123">
    <property type="entry name" value="ABC transporter transmembrane region"/>
    <property type="match status" value="1"/>
</dbReference>
<evidence type="ECO:0000256" key="7">
    <source>
        <dbReference type="SAM" id="Phobius"/>
    </source>
</evidence>
<protein>
    <submittedName>
        <fullName evidence="10">Xenobiotic-transporting ATPase</fullName>
        <ecNumber evidence="10">3.6.3.44</ecNumber>
    </submittedName>
</protein>
<evidence type="ECO:0000256" key="5">
    <source>
        <dbReference type="ARBA" id="ARBA00022989"/>
    </source>
</evidence>
<dbReference type="Gene3D" id="1.20.1560.10">
    <property type="entry name" value="ABC transporter type 1, transmembrane domain"/>
    <property type="match status" value="1"/>
</dbReference>
<dbReference type="RefSeq" id="WP_013645550.1">
    <property type="nucleotide sequence ID" value="NC_015216.1"/>
</dbReference>
<dbReference type="Pfam" id="PF00005">
    <property type="entry name" value="ABC_tran"/>
    <property type="match status" value="1"/>
</dbReference>
<keyword evidence="3" id="KW-0547">Nucleotide-binding</keyword>
<dbReference type="SMART" id="SM00382">
    <property type="entry name" value="AAA"/>
    <property type="match status" value="1"/>
</dbReference>
<dbReference type="AlphaFoldDB" id="F0TB53"/>
<dbReference type="PROSITE" id="PS50893">
    <property type="entry name" value="ABC_TRANSPORTER_2"/>
    <property type="match status" value="1"/>
</dbReference>
<reference evidence="11" key="1">
    <citation type="submission" date="2011-02" db="EMBL/GenBank/DDBJ databases">
        <title>Complete sequence of Methanobacterium sp. AL-21.</title>
        <authorList>
            <consortium name="US DOE Joint Genome Institute"/>
            <person name="Lucas S."/>
            <person name="Copeland A."/>
            <person name="Lapidus A."/>
            <person name="Cheng J.-F."/>
            <person name="Goodwin L."/>
            <person name="Pitluck S."/>
            <person name="Chertkov O."/>
            <person name="Detter J.C."/>
            <person name="Han C."/>
            <person name="Tapia R."/>
            <person name="Land M."/>
            <person name="Hauser L."/>
            <person name="Kyrpides N."/>
            <person name="Ivanova N."/>
            <person name="Mikhailova N."/>
            <person name="Pagani I."/>
            <person name="Cadillo-Quiroz H."/>
            <person name="Imachi H."/>
            <person name="Zinder S."/>
            <person name="Liu W."/>
            <person name="Woyke T."/>
        </authorList>
    </citation>
    <scope>NUCLEOTIDE SEQUENCE [LARGE SCALE GENOMIC DNA]</scope>
    <source>
        <strain evidence="11">AL-21</strain>
    </source>
</reference>
<organism evidence="10 11">
    <name type="scientific">Methanobacterium lacus (strain AL-21)</name>
    <dbReference type="NCBI Taxonomy" id="877455"/>
    <lineage>
        <taxon>Archaea</taxon>
        <taxon>Methanobacteriati</taxon>
        <taxon>Methanobacteriota</taxon>
        <taxon>Methanomada group</taxon>
        <taxon>Methanobacteria</taxon>
        <taxon>Methanobacteriales</taxon>
        <taxon>Methanobacteriaceae</taxon>
        <taxon>Methanobacterium</taxon>
    </lineage>
</organism>
<proteinExistence type="predicted"/>
<keyword evidence="5 7" id="KW-1133">Transmembrane helix</keyword>
<reference evidence="10 11" key="2">
    <citation type="journal article" date="2014" name="Int. J. Syst. Evol. Microbiol.">
        <title>Methanobacterium paludis sp. nov. and a novel strain of Methanobacterium lacus isolated from northern peatlands.</title>
        <authorList>
            <person name="Cadillo-Quiroz H."/>
            <person name="Brauer S.L."/>
            <person name="Goodson N."/>
            <person name="Yavitt J.B."/>
            <person name="Zinder S.H."/>
        </authorList>
    </citation>
    <scope>NUCLEOTIDE SEQUENCE [LARGE SCALE GENOMIC DNA]</scope>
    <source>
        <strain evidence="10 11">AL-21</strain>
    </source>
</reference>
<dbReference type="InterPro" id="IPR027417">
    <property type="entry name" value="P-loop_NTPase"/>
</dbReference>
<dbReference type="GO" id="GO:0005524">
    <property type="term" value="F:ATP binding"/>
    <property type="evidence" value="ECO:0007669"/>
    <property type="project" value="UniProtKB-KW"/>
</dbReference>
<keyword evidence="2 7" id="KW-0812">Transmembrane</keyword>
<dbReference type="GO" id="GO:0016020">
    <property type="term" value="C:membrane"/>
    <property type="evidence" value="ECO:0007669"/>
    <property type="project" value="UniProtKB-SubCell"/>
</dbReference>
<evidence type="ECO:0000256" key="6">
    <source>
        <dbReference type="ARBA" id="ARBA00023136"/>
    </source>
</evidence>
<evidence type="ECO:0000256" key="1">
    <source>
        <dbReference type="ARBA" id="ARBA00004141"/>
    </source>
</evidence>
<dbReference type="KEGG" id="mel:Metbo_1979"/>
<dbReference type="GO" id="GO:0016887">
    <property type="term" value="F:ATP hydrolysis activity"/>
    <property type="evidence" value="ECO:0007669"/>
    <property type="project" value="InterPro"/>
</dbReference>
<feature type="domain" description="ABC transporter" evidence="8">
    <location>
        <begin position="335"/>
        <end position="558"/>
    </location>
</feature>